<dbReference type="SUPFAM" id="SSF103473">
    <property type="entry name" value="MFS general substrate transporter"/>
    <property type="match status" value="1"/>
</dbReference>
<feature type="transmembrane region" description="Helical" evidence="6">
    <location>
        <begin position="56"/>
        <end position="78"/>
    </location>
</feature>
<dbReference type="Gene3D" id="1.20.1250.20">
    <property type="entry name" value="MFS general substrate transporter like domains"/>
    <property type="match status" value="1"/>
</dbReference>
<keyword evidence="5 6" id="KW-0472">Membrane</keyword>
<sequence>MESEKSYLDNHLATVQTTAIGENVPLELPGAVHQRNIKLVGDAIEPMGMGRYQWQVFLTCGFGFAADQILLVAVGLVLPQIVKEFKTDNANYVVFALYVGLLAGAVTCGSLVDLFGRRLVWILSLLLTSVMAMVCASAPNFVVLCVFTAIEAFVGGGNVSIDLAIMSEFLPKKHRYLLTVFAAAWGVGNALGGLFAWPLIANYSCGPDATPATCHRSEKMGWRYQYILTGGFCLVLSLIRGRLDDAVAAVAEVARVNKSSVILDRGALHEEPKVESATAVKIKDMPVLQHVRGLFADAKLARSTASIFFLWMGIGIAYPIYTLFLPAYLAAHGARLGDGSTYMTYRDYTISSIVGIFGPLLSGYLVQVPLLGRRYSMTVTACCAAAFAIASTTVRNEAQHLAFSSMINFWQNAYYGILYACAPNFLAYVRRRV</sequence>
<evidence type="ECO:0000313" key="8">
    <source>
        <dbReference type="EMBL" id="EXJ88754.1"/>
    </source>
</evidence>
<feature type="transmembrane region" description="Helical" evidence="6">
    <location>
        <begin position="119"/>
        <end position="135"/>
    </location>
</feature>
<feature type="transmembrane region" description="Helical" evidence="6">
    <location>
        <begin position="141"/>
        <end position="164"/>
    </location>
</feature>
<dbReference type="PANTHER" id="PTHR23511">
    <property type="entry name" value="SYNAPTIC VESICLE GLYCOPROTEIN 2"/>
    <property type="match status" value="1"/>
</dbReference>
<evidence type="ECO:0000256" key="1">
    <source>
        <dbReference type="ARBA" id="ARBA00004141"/>
    </source>
</evidence>
<feature type="transmembrane region" description="Helical" evidence="6">
    <location>
        <begin position="220"/>
        <end position="239"/>
    </location>
</feature>
<dbReference type="Pfam" id="PF07690">
    <property type="entry name" value="MFS_1"/>
    <property type="match status" value="1"/>
</dbReference>
<feature type="transmembrane region" description="Helical" evidence="6">
    <location>
        <begin position="176"/>
        <end position="200"/>
    </location>
</feature>
<keyword evidence="4 6" id="KW-1133">Transmembrane helix</keyword>
<dbReference type="Proteomes" id="UP000019478">
    <property type="component" value="Unassembled WGS sequence"/>
</dbReference>
<evidence type="ECO:0000256" key="5">
    <source>
        <dbReference type="ARBA" id="ARBA00023136"/>
    </source>
</evidence>
<name>W9Z2L3_9EURO</name>
<comment type="caution">
    <text evidence="8">The sequence shown here is derived from an EMBL/GenBank/DDBJ whole genome shotgun (WGS) entry which is preliminary data.</text>
</comment>
<dbReference type="eggNOG" id="KOG0253">
    <property type="taxonomic scope" value="Eukaryota"/>
</dbReference>
<dbReference type="InterPro" id="IPR011701">
    <property type="entry name" value="MFS"/>
</dbReference>
<feature type="transmembrane region" description="Helical" evidence="6">
    <location>
        <begin position="348"/>
        <end position="366"/>
    </location>
</feature>
<reference evidence="8 9" key="1">
    <citation type="submission" date="2013-03" db="EMBL/GenBank/DDBJ databases">
        <title>The Genome Sequence of Capronia epimyces CBS 606.96.</title>
        <authorList>
            <consortium name="The Broad Institute Genomics Platform"/>
            <person name="Cuomo C."/>
            <person name="de Hoog S."/>
            <person name="Gorbushina A."/>
            <person name="Walker B."/>
            <person name="Young S.K."/>
            <person name="Zeng Q."/>
            <person name="Gargeya S."/>
            <person name="Fitzgerald M."/>
            <person name="Haas B."/>
            <person name="Abouelleil A."/>
            <person name="Allen A.W."/>
            <person name="Alvarado L."/>
            <person name="Arachchi H.M."/>
            <person name="Berlin A.M."/>
            <person name="Chapman S.B."/>
            <person name="Gainer-Dewar J."/>
            <person name="Goldberg J."/>
            <person name="Griggs A."/>
            <person name="Gujja S."/>
            <person name="Hansen M."/>
            <person name="Howarth C."/>
            <person name="Imamovic A."/>
            <person name="Ireland A."/>
            <person name="Larimer J."/>
            <person name="McCowan C."/>
            <person name="Murphy C."/>
            <person name="Pearson M."/>
            <person name="Poon T.W."/>
            <person name="Priest M."/>
            <person name="Roberts A."/>
            <person name="Saif S."/>
            <person name="Shea T."/>
            <person name="Sisk P."/>
            <person name="Sykes S."/>
            <person name="Wortman J."/>
            <person name="Nusbaum C."/>
            <person name="Birren B."/>
        </authorList>
    </citation>
    <scope>NUCLEOTIDE SEQUENCE [LARGE SCALE GENOMIC DNA]</scope>
    <source>
        <strain evidence="8 9">CBS 606.96</strain>
    </source>
</reference>
<evidence type="ECO:0000313" key="9">
    <source>
        <dbReference type="Proteomes" id="UP000019478"/>
    </source>
</evidence>
<evidence type="ECO:0000256" key="2">
    <source>
        <dbReference type="ARBA" id="ARBA00022448"/>
    </source>
</evidence>
<proteinExistence type="predicted"/>
<feature type="domain" description="Major facilitator superfamily (MFS) profile" evidence="7">
    <location>
        <begin position="56"/>
        <end position="433"/>
    </location>
</feature>
<feature type="transmembrane region" description="Helical" evidence="6">
    <location>
        <begin position="90"/>
        <end position="112"/>
    </location>
</feature>
<dbReference type="InterPro" id="IPR036259">
    <property type="entry name" value="MFS_trans_sf"/>
</dbReference>
<dbReference type="HOGENOM" id="CLU_001265_52_4_1"/>
<dbReference type="AlphaFoldDB" id="W9Z2L3"/>
<dbReference type="EMBL" id="AMGY01000002">
    <property type="protein sequence ID" value="EXJ88754.1"/>
    <property type="molecule type" value="Genomic_DNA"/>
</dbReference>
<keyword evidence="2" id="KW-0813">Transport</keyword>
<dbReference type="GeneID" id="19165951"/>
<keyword evidence="3 6" id="KW-0812">Transmembrane</keyword>
<feature type="transmembrane region" description="Helical" evidence="6">
    <location>
        <begin position="375"/>
        <end position="393"/>
    </location>
</feature>
<dbReference type="OrthoDB" id="3936150at2759"/>
<dbReference type="PROSITE" id="PS50850">
    <property type="entry name" value="MFS"/>
    <property type="match status" value="1"/>
</dbReference>
<accession>W9Z2L3</accession>
<dbReference type="GO" id="GO:0016020">
    <property type="term" value="C:membrane"/>
    <property type="evidence" value="ECO:0007669"/>
    <property type="project" value="UniProtKB-SubCell"/>
</dbReference>
<protein>
    <recommendedName>
        <fullName evidence="7">Major facilitator superfamily (MFS) profile domain-containing protein</fullName>
    </recommendedName>
</protein>
<comment type="subcellular location">
    <subcellularLocation>
        <location evidence="1">Membrane</location>
        <topology evidence="1">Multi-pass membrane protein</topology>
    </subcellularLocation>
</comment>
<dbReference type="RefSeq" id="XP_007730151.1">
    <property type="nucleotide sequence ID" value="XM_007731961.1"/>
</dbReference>
<dbReference type="InterPro" id="IPR020846">
    <property type="entry name" value="MFS_dom"/>
</dbReference>
<evidence type="ECO:0000256" key="3">
    <source>
        <dbReference type="ARBA" id="ARBA00022692"/>
    </source>
</evidence>
<organism evidence="8 9">
    <name type="scientific">Capronia epimyces CBS 606.96</name>
    <dbReference type="NCBI Taxonomy" id="1182542"/>
    <lineage>
        <taxon>Eukaryota</taxon>
        <taxon>Fungi</taxon>
        <taxon>Dikarya</taxon>
        <taxon>Ascomycota</taxon>
        <taxon>Pezizomycotina</taxon>
        <taxon>Eurotiomycetes</taxon>
        <taxon>Chaetothyriomycetidae</taxon>
        <taxon>Chaetothyriales</taxon>
        <taxon>Herpotrichiellaceae</taxon>
        <taxon>Capronia</taxon>
    </lineage>
</organism>
<dbReference type="GO" id="GO:0022857">
    <property type="term" value="F:transmembrane transporter activity"/>
    <property type="evidence" value="ECO:0007669"/>
    <property type="project" value="InterPro"/>
</dbReference>
<dbReference type="PANTHER" id="PTHR23511:SF4">
    <property type="entry name" value="MAJOR FACILITATOR SUPERFAMILY (MFS) PROFILE DOMAIN-CONTAINING PROTEIN"/>
    <property type="match status" value="1"/>
</dbReference>
<evidence type="ECO:0000256" key="4">
    <source>
        <dbReference type="ARBA" id="ARBA00022989"/>
    </source>
</evidence>
<feature type="transmembrane region" description="Helical" evidence="6">
    <location>
        <begin position="308"/>
        <end position="328"/>
    </location>
</feature>
<feature type="transmembrane region" description="Helical" evidence="6">
    <location>
        <begin position="413"/>
        <end position="429"/>
    </location>
</feature>
<gene>
    <name evidence="8" type="ORF">A1O3_01818</name>
</gene>
<evidence type="ECO:0000259" key="7">
    <source>
        <dbReference type="PROSITE" id="PS50850"/>
    </source>
</evidence>
<keyword evidence="9" id="KW-1185">Reference proteome</keyword>
<evidence type="ECO:0000256" key="6">
    <source>
        <dbReference type="SAM" id="Phobius"/>
    </source>
</evidence>